<protein>
    <submittedName>
        <fullName evidence="2">Protein CBG26701</fullName>
    </submittedName>
</protein>
<feature type="transmembrane region" description="Helical" evidence="1">
    <location>
        <begin position="82"/>
        <end position="99"/>
    </location>
</feature>
<organism evidence="2 3">
    <name type="scientific">Caenorhabditis briggsae</name>
    <dbReference type="NCBI Taxonomy" id="6238"/>
    <lineage>
        <taxon>Eukaryota</taxon>
        <taxon>Metazoa</taxon>
        <taxon>Ecdysozoa</taxon>
        <taxon>Nematoda</taxon>
        <taxon>Chromadorea</taxon>
        <taxon>Rhabditida</taxon>
        <taxon>Rhabditina</taxon>
        <taxon>Rhabditomorpha</taxon>
        <taxon>Rhabditoidea</taxon>
        <taxon>Rhabditidae</taxon>
        <taxon>Peloderinae</taxon>
        <taxon>Caenorhabditis</taxon>
    </lineage>
</organism>
<dbReference type="PANTHER" id="PTHR31720">
    <property type="entry name" value="SERPENTINE RECEPTOR, CLASS Z-RELATED"/>
    <property type="match status" value="1"/>
</dbReference>
<reference evidence="2 3" key="2">
    <citation type="journal article" date="2011" name="PLoS Genet.">
        <title>Caenorhabditis briggsae recombinant inbred line genotypes reveal inter-strain incompatibility and the evolution of recombination.</title>
        <authorList>
            <person name="Ross J.A."/>
            <person name="Koboldt D.C."/>
            <person name="Staisch J.E."/>
            <person name="Chamberlin H.M."/>
            <person name="Gupta B.P."/>
            <person name="Miller R.D."/>
            <person name="Baird S.E."/>
            <person name="Haag E.S."/>
        </authorList>
    </citation>
    <scope>NUCLEOTIDE SEQUENCE [LARGE SCALE GENOMIC DNA]</scope>
    <source>
        <strain evidence="2 3">AF16</strain>
    </source>
</reference>
<dbReference type="Pfam" id="PF10325">
    <property type="entry name" value="7TM_GPCR_Srz"/>
    <property type="match status" value="1"/>
</dbReference>
<feature type="transmembrane region" description="Helical" evidence="1">
    <location>
        <begin position="45"/>
        <end position="62"/>
    </location>
</feature>
<keyword evidence="1" id="KW-0472">Membrane</keyword>
<evidence type="ECO:0000313" key="3">
    <source>
        <dbReference type="Proteomes" id="UP000008549"/>
    </source>
</evidence>
<keyword evidence="1" id="KW-0812">Transmembrane</keyword>
<sequence>MFFLFEKIEDFGKQKKPISTYLMYAIPLFALCLCVLAMFVFTQVFQFFLTIMAVQKFFLYFYPSSQKYIVLSSKNMHYFVRYVYYLFISKDVIGRILLFF</sequence>
<gene>
    <name evidence="2" type="ORF">CBG26701</name>
    <name evidence="2" type="ORF">CBG_26701</name>
</gene>
<dbReference type="CTD" id="68918172"/>
<name>B6IE71_CAEBR</name>
<dbReference type="InterPro" id="IPR018817">
    <property type="entry name" value="7TM_GPCR_serpentine_rcpt_Srz"/>
</dbReference>
<dbReference type="GeneID" id="68918172"/>
<feature type="transmembrane region" description="Helical" evidence="1">
    <location>
        <begin position="21"/>
        <end position="39"/>
    </location>
</feature>
<dbReference type="PANTHER" id="PTHR31720:SF3">
    <property type="entry name" value="SERPENTINE RECEPTOR, CLASS Z-RELATED"/>
    <property type="match status" value="1"/>
</dbReference>
<dbReference type="Proteomes" id="UP000008549">
    <property type="component" value="Unassembled WGS sequence"/>
</dbReference>
<accession>B6IE71</accession>
<keyword evidence="3" id="KW-1185">Reference proteome</keyword>
<evidence type="ECO:0000313" key="2">
    <source>
        <dbReference type="EMBL" id="CAS01135.1"/>
    </source>
</evidence>
<dbReference type="EMBL" id="HE601211">
    <property type="protein sequence ID" value="CAS01135.1"/>
    <property type="molecule type" value="Genomic_DNA"/>
</dbReference>
<keyword evidence="1" id="KW-1133">Transmembrane helix</keyword>
<proteinExistence type="predicted"/>
<reference evidence="2 3" key="1">
    <citation type="journal article" date="2003" name="PLoS Biol.">
        <title>The genome sequence of Caenorhabditis briggsae: a platform for comparative genomics.</title>
        <authorList>
            <person name="Stein L.D."/>
            <person name="Bao Z."/>
            <person name="Blasiar D."/>
            <person name="Blumenthal T."/>
            <person name="Brent M.R."/>
            <person name="Chen N."/>
            <person name="Chinwalla A."/>
            <person name="Clarke L."/>
            <person name="Clee C."/>
            <person name="Coghlan A."/>
            <person name="Coulson A."/>
            <person name="D'Eustachio P."/>
            <person name="Fitch D.H."/>
            <person name="Fulton L.A."/>
            <person name="Fulton R.E."/>
            <person name="Griffiths-Jones S."/>
            <person name="Harris T.W."/>
            <person name="Hillier L.W."/>
            <person name="Kamath R."/>
            <person name="Kuwabara P.E."/>
            <person name="Mardis E.R."/>
            <person name="Marra M.A."/>
            <person name="Miner T.L."/>
            <person name="Minx P."/>
            <person name="Mullikin J.C."/>
            <person name="Plumb R.W."/>
            <person name="Rogers J."/>
            <person name="Schein J.E."/>
            <person name="Sohrmann M."/>
            <person name="Spieth J."/>
            <person name="Stajich J.E."/>
            <person name="Wei C."/>
            <person name="Willey D."/>
            <person name="Wilson R.K."/>
            <person name="Durbin R."/>
            <person name="Waterston R.H."/>
        </authorList>
    </citation>
    <scope>NUCLEOTIDE SEQUENCE [LARGE SCALE GENOMIC DNA]</scope>
    <source>
        <strain evidence="2 3">AF16</strain>
    </source>
</reference>
<dbReference type="AlphaFoldDB" id="B6IE71"/>
<dbReference type="RefSeq" id="XP_045100692.1">
    <property type="nucleotide sequence ID" value="XM_045240959.1"/>
</dbReference>
<dbReference type="KEGG" id="cbr:CBG_26701"/>
<evidence type="ECO:0000256" key="1">
    <source>
        <dbReference type="SAM" id="Phobius"/>
    </source>
</evidence>
<dbReference type="HOGENOM" id="CLU_2308551_0_0_1"/>